<evidence type="ECO:0000256" key="1">
    <source>
        <dbReference type="SAM" id="Phobius"/>
    </source>
</evidence>
<sequence>MGPAVVIIIVGPFVLGLAVVAMWLASVISRRYLPNSRAGARRILVLVVFLTGPVGMTGVLWLPPLLAALTSDGHRFERVFGQSPSNAITLDATQHKRSNDFEQIVVRFSGSPATILDLVAGWEEIDENRLPSPGYGWDALSTCPHKVAFRHSDGRSLPTKSWALLCLSNGAGVGALSWIS</sequence>
<dbReference type="EMBL" id="JACHOB010000001">
    <property type="protein sequence ID" value="MBB4658015.1"/>
    <property type="molecule type" value="Genomic_DNA"/>
</dbReference>
<organism evidence="2 3">
    <name type="scientific">Parvularcula dongshanensis</name>
    <dbReference type="NCBI Taxonomy" id="1173995"/>
    <lineage>
        <taxon>Bacteria</taxon>
        <taxon>Pseudomonadati</taxon>
        <taxon>Pseudomonadota</taxon>
        <taxon>Alphaproteobacteria</taxon>
        <taxon>Parvularculales</taxon>
        <taxon>Parvularculaceae</taxon>
        <taxon>Parvularcula</taxon>
    </lineage>
</organism>
<accession>A0A840I0Z3</accession>
<proteinExistence type="predicted"/>
<keyword evidence="1" id="KW-0812">Transmembrane</keyword>
<keyword evidence="1" id="KW-1133">Transmembrane helix</keyword>
<evidence type="ECO:0000313" key="3">
    <source>
        <dbReference type="Proteomes" id="UP000563524"/>
    </source>
</evidence>
<keyword evidence="1" id="KW-0472">Membrane</keyword>
<comment type="caution">
    <text evidence="2">The sequence shown here is derived from an EMBL/GenBank/DDBJ whole genome shotgun (WGS) entry which is preliminary data.</text>
</comment>
<name>A0A840I0Z3_9PROT</name>
<reference evidence="2 3" key="1">
    <citation type="submission" date="2020-08" db="EMBL/GenBank/DDBJ databases">
        <title>Genomic Encyclopedia of Type Strains, Phase IV (KMG-IV): sequencing the most valuable type-strain genomes for metagenomic binning, comparative biology and taxonomic classification.</title>
        <authorList>
            <person name="Goeker M."/>
        </authorList>
    </citation>
    <scope>NUCLEOTIDE SEQUENCE [LARGE SCALE GENOMIC DNA]</scope>
    <source>
        <strain evidence="2 3">DSM 102850</strain>
    </source>
</reference>
<keyword evidence="3" id="KW-1185">Reference proteome</keyword>
<dbReference type="AlphaFoldDB" id="A0A840I0Z3"/>
<evidence type="ECO:0000313" key="2">
    <source>
        <dbReference type="EMBL" id="MBB4658015.1"/>
    </source>
</evidence>
<feature type="transmembrane region" description="Helical" evidence="1">
    <location>
        <begin position="40"/>
        <end position="62"/>
    </location>
</feature>
<protein>
    <submittedName>
        <fullName evidence="2">Uncharacterized protein</fullName>
    </submittedName>
</protein>
<gene>
    <name evidence="2" type="ORF">GGQ59_000515</name>
</gene>
<dbReference type="Proteomes" id="UP000563524">
    <property type="component" value="Unassembled WGS sequence"/>
</dbReference>
<dbReference type="RefSeq" id="WP_183815538.1">
    <property type="nucleotide sequence ID" value="NZ_JACHOB010000001.1"/>
</dbReference>
<feature type="transmembrane region" description="Helical" evidence="1">
    <location>
        <begin position="6"/>
        <end position="28"/>
    </location>
</feature>